<dbReference type="Proteomes" id="UP001497482">
    <property type="component" value="Chromosome 5"/>
</dbReference>
<reference evidence="1 2" key="1">
    <citation type="submission" date="2024-04" db="EMBL/GenBank/DDBJ databases">
        <authorList>
            <person name="Waldvogel A.-M."/>
            <person name="Schoenle A."/>
        </authorList>
    </citation>
    <scope>NUCLEOTIDE SEQUENCE [LARGE SCALE GENOMIC DNA]</scope>
</reference>
<organism evidence="1 2">
    <name type="scientific">Knipowitschia caucasica</name>
    <name type="common">Caucasian dwarf goby</name>
    <name type="synonym">Pomatoschistus caucasicus</name>
    <dbReference type="NCBI Taxonomy" id="637954"/>
    <lineage>
        <taxon>Eukaryota</taxon>
        <taxon>Metazoa</taxon>
        <taxon>Chordata</taxon>
        <taxon>Craniata</taxon>
        <taxon>Vertebrata</taxon>
        <taxon>Euteleostomi</taxon>
        <taxon>Actinopterygii</taxon>
        <taxon>Neopterygii</taxon>
        <taxon>Teleostei</taxon>
        <taxon>Neoteleostei</taxon>
        <taxon>Acanthomorphata</taxon>
        <taxon>Gobiaria</taxon>
        <taxon>Gobiiformes</taxon>
        <taxon>Gobioidei</taxon>
        <taxon>Gobiidae</taxon>
        <taxon>Gobiinae</taxon>
        <taxon>Knipowitschia</taxon>
    </lineage>
</organism>
<evidence type="ECO:0000313" key="2">
    <source>
        <dbReference type="Proteomes" id="UP001497482"/>
    </source>
</evidence>
<name>A0AAV2LYK8_KNICA</name>
<gene>
    <name evidence="1" type="ORF">KC01_LOCUS33390</name>
</gene>
<protein>
    <submittedName>
        <fullName evidence="1">Uncharacterized protein</fullName>
    </submittedName>
</protein>
<dbReference type="EMBL" id="OZ035827">
    <property type="protein sequence ID" value="CAL1606152.1"/>
    <property type="molecule type" value="Genomic_DNA"/>
</dbReference>
<sequence length="109" mass="12035">MTVTGCDLRSSRSEHMKRSPNCGFLNMSKDFAEMTTAEYGHMEMKRFAVYFLQCMAPLNLGTPNRGVVCAHVRRAGDHCAGPQLKGTRISASQTLIKAFQPPMAPLIQS</sequence>
<accession>A0AAV2LYK8</accession>
<dbReference type="AlphaFoldDB" id="A0AAV2LYK8"/>
<evidence type="ECO:0000313" key="1">
    <source>
        <dbReference type="EMBL" id="CAL1606152.1"/>
    </source>
</evidence>
<proteinExistence type="predicted"/>
<keyword evidence="2" id="KW-1185">Reference proteome</keyword>